<evidence type="ECO:0000313" key="3">
    <source>
        <dbReference type="Proteomes" id="UP001139353"/>
    </source>
</evidence>
<keyword evidence="1" id="KW-0472">Membrane</keyword>
<proteinExistence type="predicted"/>
<keyword evidence="1" id="KW-1133">Transmembrane helix</keyword>
<keyword evidence="1" id="KW-0812">Transmembrane</keyword>
<evidence type="ECO:0000256" key="1">
    <source>
        <dbReference type="SAM" id="Phobius"/>
    </source>
</evidence>
<feature type="transmembrane region" description="Helical" evidence="1">
    <location>
        <begin position="642"/>
        <end position="664"/>
    </location>
</feature>
<dbReference type="EMBL" id="JAJLJH010000009">
    <property type="protein sequence ID" value="MCK9688544.1"/>
    <property type="molecule type" value="Genomic_DNA"/>
</dbReference>
<gene>
    <name evidence="2" type="ORF">LPC04_22780</name>
</gene>
<protein>
    <submittedName>
        <fullName evidence="2">Uncharacterized protein</fullName>
    </submittedName>
</protein>
<name>A0A9X1YLJ8_9BURK</name>
<keyword evidence="3" id="KW-1185">Reference proteome</keyword>
<accession>A0A9X1YLJ8</accession>
<organism evidence="2 3">
    <name type="scientific">Scleromatobacter humisilvae</name>
    <dbReference type="NCBI Taxonomy" id="2897159"/>
    <lineage>
        <taxon>Bacteria</taxon>
        <taxon>Pseudomonadati</taxon>
        <taxon>Pseudomonadota</taxon>
        <taxon>Betaproteobacteria</taxon>
        <taxon>Burkholderiales</taxon>
        <taxon>Sphaerotilaceae</taxon>
        <taxon>Scleromatobacter</taxon>
    </lineage>
</organism>
<reference evidence="2" key="1">
    <citation type="submission" date="2021-11" db="EMBL/GenBank/DDBJ databases">
        <title>BS-T2-15 a new species belonging to the Comamonadaceae family isolated from the soil of a French oak forest.</title>
        <authorList>
            <person name="Mieszkin S."/>
            <person name="Alain K."/>
        </authorList>
    </citation>
    <scope>NUCLEOTIDE SEQUENCE</scope>
    <source>
        <strain evidence="2">BS-T2-15</strain>
    </source>
</reference>
<dbReference type="RefSeq" id="WP_275684592.1">
    <property type="nucleotide sequence ID" value="NZ_JAJLJH010000009.1"/>
</dbReference>
<evidence type="ECO:0000313" key="2">
    <source>
        <dbReference type="EMBL" id="MCK9688544.1"/>
    </source>
</evidence>
<sequence length="687" mass="72926">MHPIAWTSPQPLWTPLASADAPALLRFASDDFMEQLLGSMARDPAEIAQRIARWETWREPAADGTDTATRVPLPAVSQAGLRGAIARVRKGAALPVRTAPADARPLKLYQAAHQRYYIAAASLVCRQHGLPDRSVVPGGAEQVSLVMRRLMPDPSSSATTPPLVEFAYVKDAQGARWQRCGADPSVLVADEDRVPTFALSFSDDSGLRRALWAALVPVGRREEYLGARVDPSVASSFAEGQRQSLVPAAPAATTSADSVQARMVQFQLDVAEPWKTLIRSSVKLAKDMAGTQKIGSDSEPSDQQQARAFNHNLAQAGASWLILLDFANHLSTQMPDLWNVVLANGTGRAALSAPRQGLYDWLGTAAMSTGLRQGLYVPGTTNDVKPPWASLRDALVGIAKAGVGDALEAQTVAYNAATASAAGWPANHFALAGLTSAFVADGPFTALTSLASSPMPVPVPSDPVIGPAFFVPQAQWVDLLTAQFARALDPTPPVGGPPLPFAAQVAKAAAANPGDFLDGGWFVVRHVYLNADCGPLHPPVLSAPSARFKVASFFDADAPARPIRISLPIDTSPAGLRKFNRNTAFVLSDMLCGQVQRAKGLGFIDLVLSVLPWPLHKDLDVGEGGPCQSGGINIGMICSLSIPIITICALILLMIIISLLDLIFHWLPYFILCFPVPGLKGKKGASS</sequence>
<dbReference type="AlphaFoldDB" id="A0A9X1YLJ8"/>
<comment type="caution">
    <text evidence="2">The sequence shown here is derived from an EMBL/GenBank/DDBJ whole genome shotgun (WGS) entry which is preliminary data.</text>
</comment>
<dbReference type="Proteomes" id="UP001139353">
    <property type="component" value="Unassembled WGS sequence"/>
</dbReference>